<keyword evidence="3" id="KW-1185">Reference proteome</keyword>
<dbReference type="AlphaFoldDB" id="A0A1M6TFN0"/>
<accession>A0A1M6TFN0</accession>
<keyword evidence="2" id="KW-0808">Transferase</keyword>
<dbReference type="InterPro" id="IPR016181">
    <property type="entry name" value="Acyl_CoA_acyltransferase"/>
</dbReference>
<evidence type="ECO:0000313" key="2">
    <source>
        <dbReference type="EMBL" id="SHK55763.1"/>
    </source>
</evidence>
<dbReference type="RefSeq" id="WP_143172101.1">
    <property type="nucleotide sequence ID" value="NZ_CALGVN010000008.1"/>
</dbReference>
<reference evidence="2 3" key="1">
    <citation type="submission" date="2016-11" db="EMBL/GenBank/DDBJ databases">
        <authorList>
            <person name="Jaros S."/>
            <person name="Januszkiewicz K."/>
            <person name="Wedrychowicz H."/>
        </authorList>
    </citation>
    <scope>NUCLEOTIDE SEQUENCE [LARGE SCALE GENOMIC DNA]</scope>
    <source>
        <strain evidence="2 3">DSM 43832</strain>
    </source>
</reference>
<evidence type="ECO:0000313" key="3">
    <source>
        <dbReference type="Proteomes" id="UP000184363"/>
    </source>
</evidence>
<dbReference type="SUPFAM" id="SSF55729">
    <property type="entry name" value="Acyl-CoA N-acyltransferases (Nat)"/>
    <property type="match status" value="1"/>
</dbReference>
<dbReference type="GO" id="GO:0016740">
    <property type="term" value="F:transferase activity"/>
    <property type="evidence" value="ECO:0007669"/>
    <property type="project" value="UniProtKB-KW"/>
</dbReference>
<feature type="domain" description="BioF2-like acetyltransferase" evidence="1">
    <location>
        <begin position="157"/>
        <end position="293"/>
    </location>
</feature>
<dbReference type="STRING" id="1848.SAMN05443637_10813"/>
<dbReference type="InterPro" id="IPR038740">
    <property type="entry name" value="BioF2-like_GNAT_dom"/>
</dbReference>
<dbReference type="Pfam" id="PF13480">
    <property type="entry name" value="Acetyltransf_6"/>
    <property type="match status" value="1"/>
</dbReference>
<organism evidence="2 3">
    <name type="scientific">Pseudonocardia thermophila</name>
    <dbReference type="NCBI Taxonomy" id="1848"/>
    <lineage>
        <taxon>Bacteria</taxon>
        <taxon>Bacillati</taxon>
        <taxon>Actinomycetota</taxon>
        <taxon>Actinomycetes</taxon>
        <taxon>Pseudonocardiales</taxon>
        <taxon>Pseudonocardiaceae</taxon>
        <taxon>Pseudonocardia</taxon>
    </lineage>
</organism>
<gene>
    <name evidence="2" type="ORF">SAMN05443637_10813</name>
</gene>
<dbReference type="OrthoDB" id="4700839at2"/>
<proteinExistence type="predicted"/>
<dbReference type="EMBL" id="FRAP01000008">
    <property type="protein sequence ID" value="SHK55763.1"/>
    <property type="molecule type" value="Genomic_DNA"/>
</dbReference>
<evidence type="ECO:0000259" key="1">
    <source>
        <dbReference type="Pfam" id="PF13480"/>
    </source>
</evidence>
<dbReference type="Proteomes" id="UP000184363">
    <property type="component" value="Unassembled WGS sequence"/>
</dbReference>
<sequence>MRCTSVRPAELGSTELALWREYAQRGPRNPFLSPEYAQAVGEVRDAARVLVAEDAGQICGFLAIEQHGRIARPIGSGLSDCEGWALAPAASVPGGAALRSAGLIGWDFDTLLDEQVPAGAYRVRRERSPIIAMPDGYEAYLETVRARSKKWLSSMFRKQRKLEREVGEVRFEFASTDDAALRALMRWKSGQYAQLGEWDRFADPGIVALVSGLMKLRSSSCSGALSVLWAGDVPVAAHAGLHSSSVLSWWFPAYDPAYGKYSPGILVLLHLLEGAAAHGIGVVDLGRGKHEYKDATKTGELVVVTGSVDAPGVGALPRRVKRVARAGVRVARKVTARVRA</sequence>
<name>A0A1M6TFN0_PSETH</name>
<protein>
    <submittedName>
        <fullName evidence="2">Acetyltransferase involved in cellulose biosynthesis, CelD/BcsL family</fullName>
    </submittedName>
</protein>